<accession>A0A846QMT6</accession>
<dbReference type="AlphaFoldDB" id="A0A846QMT6"/>
<dbReference type="Pfam" id="PF04463">
    <property type="entry name" value="2-thiour_desulf"/>
    <property type="match status" value="1"/>
</dbReference>
<dbReference type="Proteomes" id="UP000580856">
    <property type="component" value="Unassembled WGS sequence"/>
</dbReference>
<dbReference type="InterPro" id="IPR007553">
    <property type="entry name" value="2-thiour_desulf"/>
</dbReference>
<proteinExistence type="predicted"/>
<comment type="caution">
    <text evidence="1">The sequence shown here is derived from an EMBL/GenBank/DDBJ whole genome shotgun (WGS) entry which is preliminary data.</text>
</comment>
<organism evidence="1 2">
    <name type="scientific">Desulfobaculum xiamenense</name>
    <dbReference type="NCBI Taxonomy" id="995050"/>
    <lineage>
        <taxon>Bacteria</taxon>
        <taxon>Pseudomonadati</taxon>
        <taxon>Thermodesulfobacteriota</taxon>
        <taxon>Desulfovibrionia</taxon>
        <taxon>Desulfovibrionales</taxon>
        <taxon>Desulfovibrionaceae</taxon>
        <taxon>Desulfobaculum</taxon>
    </lineage>
</organism>
<sequence length="152" mass="16212">MSTKKDMVVVSACLAGCPTRYDAKGTPCDAVLDLIREGRAIPLCPEQLGGLPAPRPCCERLGDRVMNAEGEDVTDAFERGAREALRIAQLAGCRTAVLKQRSPTCGNGIIYDGTFTSKRIPGDGVFAEMCRKAGMTVMSEDDLTAQAHTCAE</sequence>
<reference evidence="1 2" key="1">
    <citation type="submission" date="2020-03" db="EMBL/GenBank/DDBJ databases">
        <title>Genomic Encyclopedia of Type Strains, Phase IV (KMG-IV): sequencing the most valuable type-strain genomes for metagenomic binning, comparative biology and taxonomic classification.</title>
        <authorList>
            <person name="Goeker M."/>
        </authorList>
    </citation>
    <scope>NUCLEOTIDE SEQUENCE [LARGE SCALE GENOMIC DNA]</scope>
    <source>
        <strain evidence="1 2">DSM 24233</strain>
    </source>
</reference>
<keyword evidence="2" id="KW-1185">Reference proteome</keyword>
<dbReference type="PANTHER" id="PTHR30087:SF1">
    <property type="entry name" value="HYPOTHETICAL CYTOSOLIC PROTEIN"/>
    <property type="match status" value="1"/>
</dbReference>
<name>A0A846QMT6_9BACT</name>
<dbReference type="RefSeq" id="WP_167942500.1">
    <property type="nucleotide sequence ID" value="NZ_JAATJA010000005.1"/>
</dbReference>
<evidence type="ECO:0000313" key="1">
    <source>
        <dbReference type="EMBL" id="NJB69411.1"/>
    </source>
</evidence>
<protein>
    <submittedName>
        <fullName evidence="1">Uncharacterized protein YbbK (DUF523 family)</fullName>
    </submittedName>
</protein>
<gene>
    <name evidence="1" type="ORF">GGQ74_003113</name>
</gene>
<dbReference type="EMBL" id="JAATJA010000005">
    <property type="protein sequence ID" value="NJB69411.1"/>
    <property type="molecule type" value="Genomic_DNA"/>
</dbReference>
<evidence type="ECO:0000313" key="2">
    <source>
        <dbReference type="Proteomes" id="UP000580856"/>
    </source>
</evidence>
<dbReference type="PANTHER" id="PTHR30087">
    <property type="entry name" value="INNER MEMBRANE PROTEIN"/>
    <property type="match status" value="1"/>
</dbReference>